<evidence type="ECO:0000313" key="2">
    <source>
        <dbReference type="Proteomes" id="UP000006431"/>
    </source>
</evidence>
<accession>H1FYV6</accession>
<dbReference type="AlphaFoldDB" id="H1FYV6"/>
<gene>
    <name evidence="1" type="ORF">SMGD1_1127</name>
</gene>
<dbReference type="Proteomes" id="UP000006431">
    <property type="component" value="Unassembled WGS sequence"/>
</dbReference>
<keyword evidence="1" id="KW-0648">Protein biosynthesis</keyword>
<dbReference type="EMBL" id="AFRZ01000001">
    <property type="protein sequence ID" value="EHP29651.1"/>
    <property type="molecule type" value="Genomic_DNA"/>
</dbReference>
<dbReference type="HOGENOM" id="CLU_2774394_0_0_7"/>
<keyword evidence="2" id="KW-1185">Reference proteome</keyword>
<reference evidence="1 2" key="1">
    <citation type="journal article" date="2012" name="Proc. Natl. Acad. Sci. U.S.A.">
        <title>Genome and physiology of a model Epsilonproteobacterium responsible for sulfide detoxification in marine oxygen depletion zones.</title>
        <authorList>
            <person name="Grote J."/>
            <person name="Schott T."/>
            <person name="Bruckner C.G."/>
            <person name="Glockner F.O."/>
            <person name="Jost G."/>
            <person name="Teeling H."/>
            <person name="Labrenz M."/>
            <person name="Jurgens K."/>
        </authorList>
    </citation>
    <scope>NUCLEOTIDE SEQUENCE [LARGE SCALE GENOMIC DNA]</scope>
    <source>
        <strain evidence="1 2">GD1</strain>
    </source>
</reference>
<organism evidence="1 2">
    <name type="scientific">Sulfurimonas gotlandica (strain DSM 19862 / JCM 16533 / GD1)</name>
    <dbReference type="NCBI Taxonomy" id="929558"/>
    <lineage>
        <taxon>Bacteria</taxon>
        <taxon>Pseudomonadati</taxon>
        <taxon>Campylobacterota</taxon>
        <taxon>Epsilonproteobacteria</taxon>
        <taxon>Campylobacterales</taxon>
        <taxon>Sulfurimonadaceae</taxon>
        <taxon>Sulfurimonas</taxon>
    </lineage>
</organism>
<name>H1FYV6_SULGG</name>
<evidence type="ECO:0000313" key="1">
    <source>
        <dbReference type="EMBL" id="EHP29651.1"/>
    </source>
</evidence>
<keyword evidence="1" id="KW-0251">Elongation factor</keyword>
<proteinExistence type="predicted"/>
<dbReference type="GO" id="GO:0003746">
    <property type="term" value="F:translation elongation factor activity"/>
    <property type="evidence" value="ECO:0007669"/>
    <property type="project" value="UniProtKB-KW"/>
</dbReference>
<protein>
    <submittedName>
        <fullName evidence="1">Transcription elongation factor GreA</fullName>
    </submittedName>
</protein>
<dbReference type="STRING" id="929558.SMGD1_1127"/>
<sequence length="69" mass="8327">MRYSSLRLGIIKIRKNSLIVLGRVLKEQILLYVLSYQDTFFHQLCESKHQLLQKYLDQCQQCQYLKLHV</sequence>
<comment type="caution">
    <text evidence="1">The sequence shown here is derived from an EMBL/GenBank/DDBJ whole genome shotgun (WGS) entry which is preliminary data.</text>
</comment>